<evidence type="ECO:0000313" key="1">
    <source>
        <dbReference type="EMBL" id="GGU79380.1"/>
    </source>
</evidence>
<evidence type="ECO:0000313" key="2">
    <source>
        <dbReference type="Proteomes" id="UP000654471"/>
    </source>
</evidence>
<keyword evidence="2" id="KW-1185">Reference proteome</keyword>
<dbReference type="EMBL" id="BMRP01000019">
    <property type="protein sequence ID" value="GGU79380.1"/>
    <property type="molecule type" value="Genomic_DNA"/>
</dbReference>
<protein>
    <submittedName>
        <fullName evidence="1">Uncharacterized protein</fullName>
    </submittedName>
</protein>
<accession>A0ABQ2VCB7</accession>
<gene>
    <name evidence="1" type="ORF">GCM10010211_51750</name>
</gene>
<reference evidence="2" key="1">
    <citation type="journal article" date="2019" name="Int. J. Syst. Evol. Microbiol.">
        <title>The Global Catalogue of Microorganisms (GCM) 10K type strain sequencing project: providing services to taxonomists for standard genome sequencing and annotation.</title>
        <authorList>
            <consortium name="The Broad Institute Genomics Platform"/>
            <consortium name="The Broad Institute Genome Sequencing Center for Infectious Disease"/>
            <person name="Wu L."/>
            <person name="Ma J."/>
        </authorList>
    </citation>
    <scope>NUCLEOTIDE SEQUENCE [LARGE SCALE GENOMIC DNA]</scope>
    <source>
        <strain evidence="2">JCM 3399</strain>
    </source>
</reference>
<name>A0ABQ2VCB7_9ACTN</name>
<organism evidence="1 2">
    <name type="scientific">Streptomyces albospinus</name>
    <dbReference type="NCBI Taxonomy" id="285515"/>
    <lineage>
        <taxon>Bacteria</taxon>
        <taxon>Bacillati</taxon>
        <taxon>Actinomycetota</taxon>
        <taxon>Actinomycetes</taxon>
        <taxon>Kitasatosporales</taxon>
        <taxon>Streptomycetaceae</taxon>
        <taxon>Streptomyces</taxon>
    </lineage>
</organism>
<dbReference type="Proteomes" id="UP000654471">
    <property type="component" value="Unassembled WGS sequence"/>
</dbReference>
<comment type="caution">
    <text evidence="1">The sequence shown here is derived from an EMBL/GenBank/DDBJ whole genome shotgun (WGS) entry which is preliminary data.</text>
</comment>
<proteinExistence type="predicted"/>
<sequence length="124" mass="13952">MTQPTPRSYWCYRTCFRPGSDRMAAGTDLLTPYPGRAIAWIRSEVRLVFAGLANESDRARVMAWLDDLQAAGTAVRELRTGSYTYHLHTATGVRWLWMAHRVSGLPLLTAAGHYRDLSGQTPVR</sequence>
<dbReference type="RefSeq" id="WP_229852613.1">
    <property type="nucleotide sequence ID" value="NZ_BMRP01000019.1"/>
</dbReference>